<dbReference type="SUPFAM" id="SSF47090">
    <property type="entry name" value="PGBD-like"/>
    <property type="match status" value="1"/>
</dbReference>
<feature type="binding site" evidence="8">
    <location>
        <position position="198"/>
    </location>
    <ligand>
        <name>Zn(2+)</name>
        <dbReference type="ChEBI" id="CHEBI:29105"/>
        <label>1</label>
    </ligand>
</feature>
<dbReference type="InterPro" id="IPR033739">
    <property type="entry name" value="M10A_MMP"/>
</dbReference>
<dbReference type="GO" id="GO:0004222">
    <property type="term" value="F:metalloendopeptidase activity"/>
    <property type="evidence" value="ECO:0007669"/>
    <property type="project" value="InterPro"/>
</dbReference>
<dbReference type="GO" id="GO:0006508">
    <property type="term" value="P:proteolysis"/>
    <property type="evidence" value="ECO:0007669"/>
    <property type="project" value="UniProtKB-KW"/>
</dbReference>
<evidence type="ECO:0000313" key="14">
    <source>
        <dbReference type="Proteomes" id="UP000663870"/>
    </source>
</evidence>
<dbReference type="PRINTS" id="PR00138">
    <property type="entry name" value="MATRIXIN"/>
</dbReference>
<dbReference type="GO" id="GO:0031012">
    <property type="term" value="C:extracellular matrix"/>
    <property type="evidence" value="ECO:0007669"/>
    <property type="project" value="InterPro"/>
</dbReference>
<keyword evidence="9" id="KW-0732">Signal</keyword>
<keyword evidence="2" id="KW-0645">Protease</keyword>
<comment type="similarity">
    <text evidence="1">Belongs to the peptidase M10A family.</text>
</comment>
<evidence type="ECO:0000313" key="11">
    <source>
        <dbReference type="EMBL" id="CAF1186954.1"/>
    </source>
</evidence>
<keyword evidence="8" id="KW-0106">Calcium</keyword>
<evidence type="ECO:0000259" key="10">
    <source>
        <dbReference type="SMART" id="SM00235"/>
    </source>
</evidence>
<dbReference type="PANTHER" id="PTHR10201:SF323">
    <property type="entry name" value="MATRIX METALLOPROTEINASE-21"/>
    <property type="match status" value="1"/>
</dbReference>
<dbReference type="Gene3D" id="3.40.390.10">
    <property type="entry name" value="Collagenase (Catalytic Domain)"/>
    <property type="match status" value="1"/>
</dbReference>
<evidence type="ECO:0000256" key="9">
    <source>
        <dbReference type="SAM" id="SignalP"/>
    </source>
</evidence>
<evidence type="ECO:0000256" key="5">
    <source>
        <dbReference type="ARBA" id="ARBA00022833"/>
    </source>
</evidence>
<gene>
    <name evidence="12" type="ORF">JXQ802_LOCUS37593</name>
    <name evidence="11" type="ORF">PYM288_LOCUS24125</name>
</gene>
<keyword evidence="3 8" id="KW-0479">Metal-binding</keyword>
<dbReference type="InterPro" id="IPR024079">
    <property type="entry name" value="MetalloPept_cat_dom_sf"/>
</dbReference>
<organism evidence="11 13">
    <name type="scientific">Rotaria sordida</name>
    <dbReference type="NCBI Taxonomy" id="392033"/>
    <lineage>
        <taxon>Eukaryota</taxon>
        <taxon>Metazoa</taxon>
        <taxon>Spiralia</taxon>
        <taxon>Gnathifera</taxon>
        <taxon>Rotifera</taxon>
        <taxon>Eurotatoria</taxon>
        <taxon>Bdelloidea</taxon>
        <taxon>Philodinida</taxon>
        <taxon>Philodinidae</taxon>
        <taxon>Rotaria</taxon>
    </lineage>
</organism>
<comment type="caution">
    <text evidence="11">The sequence shown here is derived from an EMBL/GenBank/DDBJ whole genome shotgun (WGS) entry which is preliminary data.</text>
</comment>
<evidence type="ECO:0000256" key="1">
    <source>
        <dbReference type="ARBA" id="ARBA00010370"/>
    </source>
</evidence>
<evidence type="ECO:0000256" key="7">
    <source>
        <dbReference type="PIRSR" id="PIRSR621190-1"/>
    </source>
</evidence>
<evidence type="ECO:0000313" key="12">
    <source>
        <dbReference type="EMBL" id="CAF1451048.1"/>
    </source>
</evidence>
<dbReference type="InterPro" id="IPR021190">
    <property type="entry name" value="Pept_M10A"/>
</dbReference>
<dbReference type="EMBL" id="CAJNOL010002021">
    <property type="protein sequence ID" value="CAF1451048.1"/>
    <property type="molecule type" value="Genomic_DNA"/>
</dbReference>
<keyword evidence="5 8" id="KW-0862">Zinc</keyword>
<dbReference type="Pfam" id="PF00413">
    <property type="entry name" value="Peptidase_M10"/>
    <property type="match status" value="1"/>
</dbReference>
<keyword evidence="4" id="KW-0378">Hydrolase</keyword>
<feature type="binding site" evidence="8">
    <location>
        <position position="203"/>
    </location>
    <ligand>
        <name>Ca(2+)</name>
        <dbReference type="ChEBI" id="CHEBI:29108"/>
        <label>3</label>
    </ligand>
</feature>
<dbReference type="PANTHER" id="PTHR10201">
    <property type="entry name" value="MATRIX METALLOPROTEINASE"/>
    <property type="match status" value="1"/>
</dbReference>
<feature type="binding site" evidence="8">
    <location>
        <position position="186"/>
    </location>
    <ligand>
        <name>Ca(2+)</name>
        <dbReference type="ChEBI" id="CHEBI:29108"/>
        <label>2</label>
    </ligand>
</feature>
<feature type="binding site" evidence="8">
    <location>
        <position position="261"/>
    </location>
    <ligand>
        <name>Zn(2+)</name>
        <dbReference type="ChEBI" id="CHEBI:29105"/>
        <label>2</label>
        <note>catalytic</note>
    </ligand>
</feature>
<feature type="signal peptide" evidence="9">
    <location>
        <begin position="1"/>
        <end position="19"/>
    </location>
</feature>
<evidence type="ECO:0000313" key="13">
    <source>
        <dbReference type="Proteomes" id="UP000663854"/>
    </source>
</evidence>
<feature type="binding site" evidence="8">
    <location>
        <position position="270"/>
    </location>
    <ligand>
        <name>Zn(2+)</name>
        <dbReference type="ChEBI" id="CHEBI:29105"/>
        <label>2</label>
        <note>catalytic</note>
    </ligand>
</feature>
<accession>A0A814VC08</accession>
<dbReference type="InterPro" id="IPR001818">
    <property type="entry name" value="Pept_M10_metallopeptidase"/>
</dbReference>
<dbReference type="AlphaFoldDB" id="A0A814VC08"/>
<feature type="binding site" evidence="8">
    <location>
        <position position="251"/>
    </location>
    <ligand>
        <name>Zn(2+)</name>
        <dbReference type="ChEBI" id="CHEBI:29105"/>
        <label>2</label>
        <note>catalytic</note>
    </ligand>
</feature>
<keyword evidence="14" id="KW-1185">Reference proteome</keyword>
<comment type="cofactor">
    <cofactor evidence="8">
        <name>Ca(2+)</name>
        <dbReference type="ChEBI" id="CHEBI:29108"/>
    </cofactor>
    <text evidence="8">Can bind about 5 Ca(2+) ions per subunit.</text>
</comment>
<dbReference type="CDD" id="cd04278">
    <property type="entry name" value="ZnMc_MMP"/>
    <property type="match status" value="1"/>
</dbReference>
<dbReference type="GO" id="GO:0008270">
    <property type="term" value="F:zinc ion binding"/>
    <property type="evidence" value="ECO:0007669"/>
    <property type="project" value="InterPro"/>
</dbReference>
<feature type="binding site" evidence="8">
    <location>
        <position position="255"/>
    </location>
    <ligand>
        <name>Zn(2+)</name>
        <dbReference type="ChEBI" id="CHEBI:29105"/>
        <label>2</label>
        <note>catalytic</note>
    </ligand>
</feature>
<feature type="binding site" description="in inhibited form" evidence="8">
    <location>
        <position position="118"/>
    </location>
    <ligand>
        <name>Zn(2+)</name>
        <dbReference type="ChEBI" id="CHEBI:29105"/>
        <label>2</label>
        <note>catalytic</note>
    </ligand>
</feature>
<dbReference type="InterPro" id="IPR036365">
    <property type="entry name" value="PGBD-like_sf"/>
</dbReference>
<proteinExistence type="inferred from homology"/>
<feature type="binding site" evidence="8">
    <location>
        <position position="229"/>
    </location>
    <ligand>
        <name>Ca(2+)</name>
        <dbReference type="ChEBI" id="CHEBI:29108"/>
        <label>1</label>
    </ligand>
</feature>
<dbReference type="SMART" id="SM00235">
    <property type="entry name" value="ZnMc"/>
    <property type="match status" value="1"/>
</dbReference>
<evidence type="ECO:0000256" key="2">
    <source>
        <dbReference type="ARBA" id="ARBA00022670"/>
    </source>
</evidence>
<evidence type="ECO:0000256" key="4">
    <source>
        <dbReference type="ARBA" id="ARBA00022801"/>
    </source>
</evidence>
<feature type="binding site" evidence="8">
    <location>
        <position position="211"/>
    </location>
    <ligand>
        <name>Zn(2+)</name>
        <dbReference type="ChEBI" id="CHEBI:29105"/>
        <label>1</label>
    </ligand>
</feature>
<evidence type="ECO:0000256" key="8">
    <source>
        <dbReference type="PIRSR" id="PIRSR621190-2"/>
    </source>
</evidence>
<name>A0A814VC08_9BILA</name>
<feature type="binding site" evidence="8">
    <location>
        <position position="196"/>
    </location>
    <ligand>
        <name>Zn(2+)</name>
        <dbReference type="ChEBI" id="CHEBI:29105"/>
        <label>1</label>
    </ligand>
</feature>
<dbReference type="Proteomes" id="UP000663854">
    <property type="component" value="Unassembled WGS sequence"/>
</dbReference>
<evidence type="ECO:0000256" key="3">
    <source>
        <dbReference type="ARBA" id="ARBA00022723"/>
    </source>
</evidence>
<dbReference type="SUPFAM" id="SSF55486">
    <property type="entry name" value="Metalloproteases ('zincins'), catalytic domain"/>
    <property type="match status" value="1"/>
</dbReference>
<keyword evidence="6" id="KW-0482">Metalloprotease</keyword>
<feature type="active site" evidence="7">
    <location>
        <position position="252"/>
    </location>
</feature>
<feature type="domain" description="Peptidase metallopeptidase" evidence="10">
    <location>
        <begin position="131"/>
        <end position="297"/>
    </location>
</feature>
<feature type="binding site" evidence="8">
    <location>
        <position position="229"/>
    </location>
    <ligand>
        <name>Ca(2+)</name>
        <dbReference type="ChEBI" id="CHEBI:29108"/>
        <label>3</label>
    </ligand>
</feature>
<feature type="binding site" evidence="8">
    <location>
        <position position="226"/>
    </location>
    <ligand>
        <name>Ca(2+)</name>
        <dbReference type="ChEBI" id="CHEBI:29108"/>
        <label>3</label>
    </ligand>
</feature>
<dbReference type="Proteomes" id="UP000663870">
    <property type="component" value="Unassembled WGS sequence"/>
</dbReference>
<protein>
    <recommendedName>
        <fullName evidence="10">Peptidase metallopeptidase domain-containing protein</fullName>
    </recommendedName>
</protein>
<dbReference type="EMBL" id="CAJNOH010001185">
    <property type="protein sequence ID" value="CAF1186954.1"/>
    <property type="molecule type" value="Genomic_DNA"/>
</dbReference>
<feature type="binding site" evidence="8">
    <location>
        <position position="224"/>
    </location>
    <ligand>
        <name>Zn(2+)</name>
        <dbReference type="ChEBI" id="CHEBI:29105"/>
        <label>1</label>
    </ligand>
</feature>
<evidence type="ECO:0000256" key="6">
    <source>
        <dbReference type="ARBA" id="ARBA00023049"/>
    </source>
</evidence>
<feature type="binding site" evidence="8">
    <location>
        <position position="204"/>
    </location>
    <ligand>
        <name>Ca(2+)</name>
        <dbReference type="ChEBI" id="CHEBI:29108"/>
        <label>3</label>
    </ligand>
</feature>
<reference evidence="11" key="1">
    <citation type="submission" date="2021-02" db="EMBL/GenBank/DDBJ databases">
        <authorList>
            <person name="Nowell W R."/>
        </authorList>
    </citation>
    <scope>NUCLEOTIDE SEQUENCE</scope>
</reference>
<sequence length="327" mass="37468">MKWFISLIFSSLLLTCVIGNPLGQYFLKNKRVKRTVFRSEVASNGVTIKSNADAFKFLVEFGYNRCQTPSGTDSKIYGSPACQSSFESMLEHFQTSFHLPVTRELDGATLKLMNTPRCDLPDSSSSLINKTNTLWPTNRTLTWKLDYDHSFYDLTKTSRQIEQSFNDWARYTKLTFRQVTEQEDVDFNLAFESGQHSDAYPFDGRDGTLAHAFYPWQHGRGQIHFDSTEKWTDKIHRYNGKGHNLRIVASHEIGHVLGLEHNTNNKKSIMYPFYNLILPEDILLKEDQERIQALYGEKPATVPTFPPTTSVRATNVTKQLTETGEGQ</sequence>
<feature type="chain" id="PRO_5035604024" description="Peptidase metallopeptidase domain-containing protein" evidence="9">
    <location>
        <begin position="20"/>
        <end position="327"/>
    </location>
</feature>
<dbReference type="InterPro" id="IPR006026">
    <property type="entry name" value="Peptidase_Metallo"/>
</dbReference>
<comment type="cofactor">
    <cofactor evidence="8">
        <name>Zn(2+)</name>
        <dbReference type="ChEBI" id="CHEBI:29105"/>
    </cofactor>
    <text evidence="8">Binds 2 Zn(2+) ions per subunit.</text>
</comment>